<protein>
    <submittedName>
        <fullName evidence="5">Methylase</fullName>
    </submittedName>
</protein>
<dbReference type="PRINTS" id="PR00996">
    <property type="entry name" value="CHERMTFRASE"/>
</dbReference>
<dbReference type="PANTHER" id="PTHR24422">
    <property type="entry name" value="CHEMOTAXIS PROTEIN METHYLTRANSFERASE"/>
    <property type="match status" value="1"/>
</dbReference>
<feature type="domain" description="CheR-type methyltransferase" evidence="4">
    <location>
        <begin position="1"/>
        <end position="267"/>
    </location>
</feature>
<dbReference type="Gene3D" id="3.40.50.150">
    <property type="entry name" value="Vaccinia Virus protein VP39"/>
    <property type="match status" value="1"/>
</dbReference>
<dbReference type="SUPFAM" id="SSF53335">
    <property type="entry name" value="S-adenosyl-L-methionine-dependent methyltransferases"/>
    <property type="match status" value="1"/>
</dbReference>
<dbReference type="GO" id="GO:0008757">
    <property type="term" value="F:S-adenosylmethionine-dependent methyltransferase activity"/>
    <property type="evidence" value="ECO:0007669"/>
    <property type="project" value="InterPro"/>
</dbReference>
<dbReference type="InterPro" id="IPR050903">
    <property type="entry name" value="Bact_Chemotaxis_MeTrfase"/>
</dbReference>
<dbReference type="SUPFAM" id="SSF48452">
    <property type="entry name" value="TPR-like"/>
    <property type="match status" value="1"/>
</dbReference>
<evidence type="ECO:0000259" key="4">
    <source>
        <dbReference type="PROSITE" id="PS50123"/>
    </source>
</evidence>
<keyword evidence="3" id="KW-0949">S-adenosyl-L-methionine</keyword>
<dbReference type="InterPro" id="IPR000780">
    <property type="entry name" value="CheR_MeTrfase"/>
</dbReference>
<accession>A0A2A4HM09</accession>
<evidence type="ECO:0000256" key="1">
    <source>
        <dbReference type="ARBA" id="ARBA00022603"/>
    </source>
</evidence>
<keyword evidence="2" id="KW-0808">Transferase</keyword>
<dbReference type="GO" id="GO:0032259">
    <property type="term" value="P:methylation"/>
    <property type="evidence" value="ECO:0007669"/>
    <property type="project" value="UniProtKB-KW"/>
</dbReference>
<evidence type="ECO:0000313" key="6">
    <source>
        <dbReference type="Proteomes" id="UP000218677"/>
    </source>
</evidence>
<dbReference type="Gene3D" id="1.25.40.10">
    <property type="entry name" value="Tetratricopeptide repeat domain"/>
    <property type="match status" value="1"/>
</dbReference>
<dbReference type="Proteomes" id="UP000218677">
    <property type="component" value="Unassembled WGS sequence"/>
</dbReference>
<dbReference type="OrthoDB" id="9816309at2"/>
<dbReference type="RefSeq" id="WP_096651298.1">
    <property type="nucleotide sequence ID" value="NZ_NWUX01000006.1"/>
</dbReference>
<dbReference type="PROSITE" id="PS50123">
    <property type="entry name" value="CHER"/>
    <property type="match status" value="1"/>
</dbReference>
<name>A0A2A4HM09_9GAMM</name>
<proteinExistence type="predicted"/>
<dbReference type="AlphaFoldDB" id="A0A2A4HM09"/>
<dbReference type="InterPro" id="IPR011990">
    <property type="entry name" value="TPR-like_helical_dom_sf"/>
</dbReference>
<evidence type="ECO:0000256" key="2">
    <source>
        <dbReference type="ARBA" id="ARBA00022679"/>
    </source>
</evidence>
<dbReference type="PANTHER" id="PTHR24422:SF19">
    <property type="entry name" value="CHEMOTAXIS PROTEIN METHYLTRANSFERASE"/>
    <property type="match status" value="1"/>
</dbReference>
<dbReference type="InterPro" id="IPR022642">
    <property type="entry name" value="CheR_C"/>
</dbReference>
<dbReference type="InterPro" id="IPR029063">
    <property type="entry name" value="SAM-dependent_MTases_sf"/>
</dbReference>
<gene>
    <name evidence="5" type="ORF">CPA45_09390</name>
</gene>
<evidence type="ECO:0000256" key="3">
    <source>
        <dbReference type="ARBA" id="ARBA00022691"/>
    </source>
</evidence>
<comment type="caution">
    <text evidence="5">The sequence shown here is derived from an EMBL/GenBank/DDBJ whole genome shotgun (WGS) entry which is preliminary data.</text>
</comment>
<keyword evidence="1 5" id="KW-0489">Methyltransferase</keyword>
<dbReference type="SMART" id="SM00138">
    <property type="entry name" value="MeTrc"/>
    <property type="match status" value="1"/>
</dbReference>
<organism evidence="5 6">
    <name type="scientific">Vreelandella nigrificans</name>
    <dbReference type="NCBI Taxonomy" id="2042704"/>
    <lineage>
        <taxon>Bacteria</taxon>
        <taxon>Pseudomonadati</taxon>
        <taxon>Pseudomonadota</taxon>
        <taxon>Gammaproteobacteria</taxon>
        <taxon>Oceanospirillales</taxon>
        <taxon>Halomonadaceae</taxon>
        <taxon>Vreelandella</taxon>
    </lineage>
</organism>
<dbReference type="CDD" id="cd02440">
    <property type="entry name" value="AdoMet_MTases"/>
    <property type="match status" value="1"/>
</dbReference>
<sequence>MSTLALFKQLVHQRCGLHLEGLAEARLVKAVALLRTRTGIHSPTLLISKLEQDSPLFDYFISQLTVNETYFFREPEALNWLVNTHLPKLLVNKNAPLSILSAGCSSGEEPYSLAIALYERYGERAKQLFHITGGDVDQQVLDKAQAGIYGGMAFRALPSSLKLRYFSAEGRRFKLLDTLRQWVTFCSFNLLDHNAQALGGPFDVILFRNVSIYFDEATRRAIQQHLKQLLTPDGILLCGVTETLGNDLGVLEMVEEHGLFYFRDHAGPTHSPVSSSMPTVTSTPTSTCHSDIDDKSIHSCPVPPPGDAGSQTNVTSKDFHDTLHQANDLLNQSSFTAARNLLEPLLVEQPWSVDALLLAGLVARWQQQPQQAFDYFKRALYVAPECWPAHFYQAELLRLGELTGNAAQRQRGYAAVVRLLESSPQADGALQVISPPLPPGDACFLSKRYLSEQTAIQGVG</sequence>
<dbReference type="EMBL" id="NWUX01000006">
    <property type="protein sequence ID" value="PCF95942.1"/>
    <property type="molecule type" value="Genomic_DNA"/>
</dbReference>
<dbReference type="Pfam" id="PF01739">
    <property type="entry name" value="CheR"/>
    <property type="match status" value="1"/>
</dbReference>
<evidence type="ECO:0000313" key="5">
    <source>
        <dbReference type="EMBL" id="PCF95942.1"/>
    </source>
</evidence>
<reference evidence="6" key="1">
    <citation type="submission" date="2017-09" db="EMBL/GenBank/DDBJ databases">
        <authorList>
            <person name="Cho G.-S."/>
            <person name="Oguntoyinbo F.A."/>
            <person name="Cnockaert M."/>
            <person name="Kabisch J."/>
            <person name="Neve H."/>
            <person name="Bockelmann W."/>
            <person name="Wenning M."/>
            <person name="Franz C.M."/>
            <person name="Vandamme P."/>
        </authorList>
    </citation>
    <scope>NUCLEOTIDE SEQUENCE [LARGE SCALE GENOMIC DNA]</scope>
    <source>
        <strain evidence="6">MBT G8648</strain>
    </source>
</reference>
<keyword evidence="6" id="KW-1185">Reference proteome</keyword>